<evidence type="ECO:0000256" key="5">
    <source>
        <dbReference type="ARBA" id="ARBA00022741"/>
    </source>
</evidence>
<evidence type="ECO:0000259" key="12">
    <source>
        <dbReference type="SMART" id="SM00836"/>
    </source>
</evidence>
<gene>
    <name evidence="10 14" type="primary">argS</name>
    <name evidence="14" type="ORF">APE01nite_17120</name>
</gene>
<dbReference type="HAMAP" id="MF_00123">
    <property type="entry name" value="Arg_tRNA_synth"/>
    <property type="match status" value="1"/>
</dbReference>
<dbReference type="InterPro" id="IPR035684">
    <property type="entry name" value="ArgRS_core"/>
</dbReference>
<keyword evidence="3 10" id="KW-0963">Cytoplasm</keyword>
<name>A0A4Y3TYX9_9PROT</name>
<evidence type="ECO:0000313" key="14">
    <source>
        <dbReference type="EMBL" id="GEB85915.1"/>
    </source>
</evidence>
<dbReference type="Pfam" id="PF00133">
    <property type="entry name" value="tRNA-synt_1"/>
    <property type="match status" value="1"/>
</dbReference>
<dbReference type="Pfam" id="PF00750">
    <property type="entry name" value="tRNA-synt_1d"/>
    <property type="match status" value="1"/>
</dbReference>
<evidence type="ECO:0000259" key="13">
    <source>
        <dbReference type="SMART" id="SM01016"/>
    </source>
</evidence>
<dbReference type="InterPro" id="IPR002300">
    <property type="entry name" value="aa-tRNA-synth_Ia"/>
</dbReference>
<dbReference type="FunFam" id="1.10.730.10:FF:000008">
    <property type="entry name" value="Arginine--tRNA ligase"/>
    <property type="match status" value="1"/>
</dbReference>
<dbReference type="Gene3D" id="3.40.50.620">
    <property type="entry name" value="HUPs"/>
    <property type="match status" value="1"/>
</dbReference>
<keyword evidence="5 10" id="KW-0547">Nucleotide-binding</keyword>
<dbReference type="InterPro" id="IPR005148">
    <property type="entry name" value="Arg-tRNA-synth_N"/>
</dbReference>
<comment type="caution">
    <text evidence="14">The sequence shown here is derived from an EMBL/GenBank/DDBJ whole genome shotgun (WGS) entry which is preliminary data.</text>
</comment>
<keyword evidence="6 10" id="KW-0067">ATP-binding</keyword>
<dbReference type="InterPro" id="IPR008909">
    <property type="entry name" value="DALR_anticod-bd"/>
</dbReference>
<keyword evidence="4 10" id="KW-0436">Ligase</keyword>
<dbReference type="GO" id="GO:0006420">
    <property type="term" value="P:arginyl-tRNA aminoacylation"/>
    <property type="evidence" value="ECO:0007669"/>
    <property type="project" value="UniProtKB-UniRule"/>
</dbReference>
<evidence type="ECO:0000256" key="3">
    <source>
        <dbReference type="ARBA" id="ARBA00022490"/>
    </source>
</evidence>
<reference evidence="14 15" key="1">
    <citation type="submission" date="2019-06" db="EMBL/GenBank/DDBJ databases">
        <title>Whole genome shotgun sequence of Acetobacter peroxydans NBRC 13755.</title>
        <authorList>
            <person name="Hosoyama A."/>
            <person name="Uohara A."/>
            <person name="Ohji S."/>
            <person name="Ichikawa N."/>
        </authorList>
    </citation>
    <scope>NUCLEOTIDE SEQUENCE [LARGE SCALE GENOMIC DNA]</scope>
    <source>
        <strain evidence="14 15">NBRC 13755</strain>
    </source>
</reference>
<dbReference type="RefSeq" id="WP_141376554.1">
    <property type="nucleotide sequence ID" value="NZ_BAPL01000030.1"/>
</dbReference>
<dbReference type="Proteomes" id="UP000317730">
    <property type="component" value="Unassembled WGS sequence"/>
</dbReference>
<evidence type="ECO:0000256" key="6">
    <source>
        <dbReference type="ARBA" id="ARBA00022840"/>
    </source>
</evidence>
<accession>A0A4Y3TYX9</accession>
<dbReference type="EMBL" id="BJMV01000008">
    <property type="protein sequence ID" value="GEB85915.1"/>
    <property type="molecule type" value="Genomic_DNA"/>
</dbReference>
<feature type="domain" description="Arginyl tRNA synthetase N-terminal" evidence="13">
    <location>
        <begin position="7"/>
        <end position="93"/>
    </location>
</feature>
<dbReference type="EC" id="6.1.1.19" evidence="10"/>
<evidence type="ECO:0000256" key="1">
    <source>
        <dbReference type="ARBA" id="ARBA00004496"/>
    </source>
</evidence>
<keyword evidence="15" id="KW-1185">Reference proteome</keyword>
<dbReference type="GO" id="GO:0005737">
    <property type="term" value="C:cytoplasm"/>
    <property type="evidence" value="ECO:0007669"/>
    <property type="project" value="UniProtKB-SubCell"/>
</dbReference>
<comment type="subcellular location">
    <subcellularLocation>
        <location evidence="1 10">Cytoplasm</location>
    </subcellularLocation>
</comment>
<dbReference type="PANTHER" id="PTHR11956:SF5">
    <property type="entry name" value="ARGININE--TRNA LIGASE, CYTOPLASMIC"/>
    <property type="match status" value="1"/>
</dbReference>
<comment type="similarity">
    <text evidence="2 10 11">Belongs to the class-I aminoacyl-tRNA synthetase family.</text>
</comment>
<evidence type="ECO:0000256" key="8">
    <source>
        <dbReference type="ARBA" id="ARBA00023146"/>
    </source>
</evidence>
<dbReference type="InterPro" id="IPR014729">
    <property type="entry name" value="Rossmann-like_a/b/a_fold"/>
</dbReference>
<evidence type="ECO:0000256" key="4">
    <source>
        <dbReference type="ARBA" id="ARBA00022598"/>
    </source>
</evidence>
<dbReference type="InterPro" id="IPR036695">
    <property type="entry name" value="Arg-tRNA-synth_N_sf"/>
</dbReference>
<comment type="subunit">
    <text evidence="10">Monomer.</text>
</comment>
<dbReference type="PANTHER" id="PTHR11956">
    <property type="entry name" value="ARGINYL-TRNA SYNTHETASE"/>
    <property type="match status" value="1"/>
</dbReference>
<evidence type="ECO:0000256" key="10">
    <source>
        <dbReference type="HAMAP-Rule" id="MF_00123"/>
    </source>
</evidence>
<dbReference type="SUPFAM" id="SSF47323">
    <property type="entry name" value="Anticodon-binding domain of a subclass of class I aminoacyl-tRNA synthetases"/>
    <property type="match status" value="1"/>
</dbReference>
<dbReference type="Pfam" id="PF05746">
    <property type="entry name" value="DALR_1"/>
    <property type="match status" value="1"/>
</dbReference>
<feature type="short sequence motif" description="'HIGH' region" evidence="10">
    <location>
        <begin position="130"/>
        <end position="140"/>
    </location>
</feature>
<dbReference type="CDD" id="cd00671">
    <property type="entry name" value="ArgRS_core"/>
    <property type="match status" value="1"/>
</dbReference>
<dbReference type="InterPro" id="IPR001278">
    <property type="entry name" value="Arg-tRNA-ligase"/>
</dbReference>
<dbReference type="GO" id="GO:0004814">
    <property type="term" value="F:arginine-tRNA ligase activity"/>
    <property type="evidence" value="ECO:0007669"/>
    <property type="project" value="UniProtKB-UniRule"/>
</dbReference>
<evidence type="ECO:0000256" key="11">
    <source>
        <dbReference type="RuleBase" id="RU363035"/>
    </source>
</evidence>
<dbReference type="SUPFAM" id="SSF52374">
    <property type="entry name" value="Nucleotidylyl transferase"/>
    <property type="match status" value="1"/>
</dbReference>
<proteinExistence type="inferred from homology"/>
<dbReference type="SMART" id="SM01016">
    <property type="entry name" value="Arg_tRNA_synt_N"/>
    <property type="match status" value="1"/>
</dbReference>
<dbReference type="PROSITE" id="PS00178">
    <property type="entry name" value="AA_TRNA_LIGASE_I"/>
    <property type="match status" value="1"/>
</dbReference>
<evidence type="ECO:0000313" key="15">
    <source>
        <dbReference type="Proteomes" id="UP000317730"/>
    </source>
</evidence>
<evidence type="ECO:0000256" key="9">
    <source>
        <dbReference type="ARBA" id="ARBA00049339"/>
    </source>
</evidence>
<evidence type="ECO:0000256" key="2">
    <source>
        <dbReference type="ARBA" id="ARBA00005594"/>
    </source>
</evidence>
<dbReference type="PRINTS" id="PR01038">
    <property type="entry name" value="TRNASYNTHARG"/>
</dbReference>
<dbReference type="Pfam" id="PF03485">
    <property type="entry name" value="Arg_tRNA_synt_N"/>
    <property type="match status" value="1"/>
</dbReference>
<sequence length="599" mass="64676">MSDCVFQRYRHHVLATVRELLPDVAEDTLARVELTPTRDPAHGDMATNAALLLARVAKRKPADIAQELAQALTAVPGVAAAAAAGPGFVNITLEPAVLRGVLPAVLRAGEAYGTSTIGAGVRVNVEYVSANPTGPMHVGHCRGAVVGDALANLLGKAGFDVTKEFYINDAGTQVRALAWAAYWRYLQALGTTMEQEAFAELAPHGLQYLGDYLVPVGMELAAEYGAKLAETAADGTPRPAPEATWLETVRGFTVAHMLKAIREDLAALGVNQDVFTSEADVLARGVTETAIQTLEKQGLLYEGILEPPKGKLPEDWEEREQLLFRSTDFGDDVDRPLRKSDGTNTYFANDIGCHADKVARGAQVMIDVWGADHGGYVKRMKAAVKALTGDAVPLEVVLCQIVHIVRDGQPVRMSKRAGTFVTLRDLIDEVGRDAVRFTMLTRKSDAQMEFDLDLVMAQKRDNPVFYVQYAHARCRSVLRAAAEDGSYGPVDAAALSTAALDSLSADAEMALVRRLAEWPRMVEAAALAREPHRIAFYLADVAADFHALWNRGRDDAALRFLQAEAVDATRARLALVAATAAVIRSGLAVMGVEPVEEMR</sequence>
<dbReference type="InterPro" id="IPR001412">
    <property type="entry name" value="aa-tRNA-synth_I_CS"/>
</dbReference>
<dbReference type="AlphaFoldDB" id="A0A4Y3TYX9"/>
<keyword evidence="8 10" id="KW-0030">Aminoacyl-tRNA synthetase</keyword>
<dbReference type="InterPro" id="IPR009080">
    <property type="entry name" value="tRNAsynth_Ia_anticodon-bd"/>
</dbReference>
<keyword evidence="7 10" id="KW-0648">Protein biosynthesis</keyword>
<protein>
    <recommendedName>
        <fullName evidence="10">Arginine--tRNA ligase</fullName>
        <ecNumber evidence="10">6.1.1.19</ecNumber>
    </recommendedName>
    <alternativeName>
        <fullName evidence="10">Arginyl-tRNA synthetase</fullName>
        <shortName evidence="10">ArgRS</shortName>
    </alternativeName>
</protein>
<organism evidence="14 15">
    <name type="scientific">Acetobacter peroxydans</name>
    <dbReference type="NCBI Taxonomy" id="104098"/>
    <lineage>
        <taxon>Bacteria</taxon>
        <taxon>Pseudomonadati</taxon>
        <taxon>Pseudomonadota</taxon>
        <taxon>Alphaproteobacteria</taxon>
        <taxon>Acetobacterales</taxon>
        <taxon>Acetobacteraceae</taxon>
        <taxon>Acetobacter</taxon>
    </lineage>
</organism>
<dbReference type="OrthoDB" id="9803211at2"/>
<dbReference type="NCBIfam" id="TIGR00456">
    <property type="entry name" value="argS"/>
    <property type="match status" value="1"/>
</dbReference>
<evidence type="ECO:0000256" key="7">
    <source>
        <dbReference type="ARBA" id="ARBA00022917"/>
    </source>
</evidence>
<comment type="catalytic activity">
    <reaction evidence="9 10">
        <text>tRNA(Arg) + L-arginine + ATP = L-arginyl-tRNA(Arg) + AMP + diphosphate</text>
        <dbReference type="Rhea" id="RHEA:20301"/>
        <dbReference type="Rhea" id="RHEA-COMP:9658"/>
        <dbReference type="Rhea" id="RHEA-COMP:9673"/>
        <dbReference type="ChEBI" id="CHEBI:30616"/>
        <dbReference type="ChEBI" id="CHEBI:32682"/>
        <dbReference type="ChEBI" id="CHEBI:33019"/>
        <dbReference type="ChEBI" id="CHEBI:78442"/>
        <dbReference type="ChEBI" id="CHEBI:78513"/>
        <dbReference type="ChEBI" id="CHEBI:456215"/>
        <dbReference type="EC" id="6.1.1.19"/>
    </reaction>
</comment>
<dbReference type="SMART" id="SM00836">
    <property type="entry name" value="DALR_1"/>
    <property type="match status" value="1"/>
</dbReference>
<dbReference type="Gene3D" id="3.30.1360.70">
    <property type="entry name" value="Arginyl tRNA synthetase N-terminal domain"/>
    <property type="match status" value="1"/>
</dbReference>
<feature type="domain" description="DALR anticodon binding" evidence="12">
    <location>
        <begin position="467"/>
        <end position="598"/>
    </location>
</feature>
<dbReference type="SUPFAM" id="SSF55190">
    <property type="entry name" value="Arginyl-tRNA synthetase (ArgRS), N-terminal 'additional' domain"/>
    <property type="match status" value="1"/>
</dbReference>
<dbReference type="GO" id="GO:0005524">
    <property type="term" value="F:ATP binding"/>
    <property type="evidence" value="ECO:0007669"/>
    <property type="project" value="UniProtKB-UniRule"/>
</dbReference>
<dbReference type="Gene3D" id="1.10.730.10">
    <property type="entry name" value="Isoleucyl-tRNA Synthetase, Domain 1"/>
    <property type="match status" value="1"/>
</dbReference>